<feature type="non-terminal residue" evidence="1">
    <location>
        <position position="43"/>
    </location>
</feature>
<name>A0A2K3N9W1_TRIPR</name>
<comment type="caution">
    <text evidence="1">The sequence shown here is derived from an EMBL/GenBank/DDBJ whole genome shotgun (WGS) entry which is preliminary data.</text>
</comment>
<gene>
    <name evidence="1" type="ORF">L195_g023103</name>
</gene>
<proteinExistence type="predicted"/>
<dbReference type="AlphaFoldDB" id="A0A2K3N9W1"/>
<sequence>MENERHDTERSLRVMETVTVENDERREIVADCSKTLKVENVER</sequence>
<protein>
    <submittedName>
        <fullName evidence="1">Uncharacterized protein</fullName>
    </submittedName>
</protein>
<dbReference type="EMBL" id="ASHM01018214">
    <property type="protein sequence ID" value="PNX99833.1"/>
    <property type="molecule type" value="Genomic_DNA"/>
</dbReference>
<reference evidence="1 2" key="1">
    <citation type="journal article" date="2014" name="Am. J. Bot.">
        <title>Genome assembly and annotation for red clover (Trifolium pratense; Fabaceae).</title>
        <authorList>
            <person name="Istvanek J."/>
            <person name="Jaros M."/>
            <person name="Krenek A."/>
            <person name="Repkova J."/>
        </authorList>
    </citation>
    <scope>NUCLEOTIDE SEQUENCE [LARGE SCALE GENOMIC DNA]</scope>
    <source>
        <strain evidence="2">cv. Tatra</strain>
        <tissue evidence="1">Young leaves</tissue>
    </source>
</reference>
<evidence type="ECO:0000313" key="1">
    <source>
        <dbReference type="EMBL" id="PNX99833.1"/>
    </source>
</evidence>
<organism evidence="1 2">
    <name type="scientific">Trifolium pratense</name>
    <name type="common">Red clover</name>
    <dbReference type="NCBI Taxonomy" id="57577"/>
    <lineage>
        <taxon>Eukaryota</taxon>
        <taxon>Viridiplantae</taxon>
        <taxon>Streptophyta</taxon>
        <taxon>Embryophyta</taxon>
        <taxon>Tracheophyta</taxon>
        <taxon>Spermatophyta</taxon>
        <taxon>Magnoliopsida</taxon>
        <taxon>eudicotyledons</taxon>
        <taxon>Gunneridae</taxon>
        <taxon>Pentapetalae</taxon>
        <taxon>rosids</taxon>
        <taxon>fabids</taxon>
        <taxon>Fabales</taxon>
        <taxon>Fabaceae</taxon>
        <taxon>Papilionoideae</taxon>
        <taxon>50 kb inversion clade</taxon>
        <taxon>NPAAA clade</taxon>
        <taxon>Hologalegina</taxon>
        <taxon>IRL clade</taxon>
        <taxon>Trifolieae</taxon>
        <taxon>Trifolium</taxon>
    </lineage>
</organism>
<accession>A0A2K3N9W1</accession>
<dbReference type="Proteomes" id="UP000236291">
    <property type="component" value="Unassembled WGS sequence"/>
</dbReference>
<evidence type="ECO:0000313" key="2">
    <source>
        <dbReference type="Proteomes" id="UP000236291"/>
    </source>
</evidence>
<reference evidence="1 2" key="2">
    <citation type="journal article" date="2017" name="Front. Plant Sci.">
        <title>Gene Classification and Mining of Molecular Markers Useful in Red Clover (Trifolium pratense) Breeding.</title>
        <authorList>
            <person name="Istvanek J."/>
            <person name="Dluhosova J."/>
            <person name="Dluhos P."/>
            <person name="Patkova L."/>
            <person name="Nedelnik J."/>
            <person name="Repkova J."/>
        </authorList>
    </citation>
    <scope>NUCLEOTIDE SEQUENCE [LARGE SCALE GENOMIC DNA]</scope>
    <source>
        <strain evidence="2">cv. Tatra</strain>
        <tissue evidence="1">Young leaves</tissue>
    </source>
</reference>